<dbReference type="RefSeq" id="WP_343058224.1">
    <property type="nucleotide sequence ID" value="NZ_JACHHG010000003.1"/>
</dbReference>
<dbReference type="PANTHER" id="PTHR43469:SF1">
    <property type="entry name" value="SPBETA PROPHAGE-DERIVED DISULFIDE BOND FORMATION PROTEIN B"/>
    <property type="match status" value="1"/>
</dbReference>
<dbReference type="SUPFAM" id="SSF158442">
    <property type="entry name" value="DsbB-like"/>
    <property type="match status" value="1"/>
</dbReference>
<comment type="caution">
    <text evidence="13">The sequence shown here is derived from an EMBL/GenBank/DDBJ whole genome shotgun (WGS) entry which is preliminary data.</text>
</comment>
<feature type="transmembrane region" description="Helical" evidence="12">
    <location>
        <begin position="192"/>
        <end position="212"/>
    </location>
</feature>
<dbReference type="Gene3D" id="1.20.1550.10">
    <property type="entry name" value="DsbB-like"/>
    <property type="match status" value="1"/>
</dbReference>
<gene>
    <name evidence="13" type="ORF">HNR42_001102</name>
</gene>
<dbReference type="Proteomes" id="UP000569951">
    <property type="component" value="Unassembled WGS sequence"/>
</dbReference>
<feature type="transmembrane region" description="Helical" evidence="12">
    <location>
        <begin position="241"/>
        <end position="265"/>
    </location>
</feature>
<evidence type="ECO:0000256" key="10">
    <source>
        <dbReference type="ARBA" id="ARBA00023186"/>
    </source>
</evidence>
<feature type="transmembrane region" description="Helical" evidence="12">
    <location>
        <begin position="7"/>
        <end position="27"/>
    </location>
</feature>
<dbReference type="NCBIfam" id="NF002849">
    <property type="entry name" value="PRK03113.1"/>
    <property type="match status" value="1"/>
</dbReference>
<keyword evidence="6 12" id="KW-1133">Transmembrane helix</keyword>
<evidence type="ECO:0000256" key="12">
    <source>
        <dbReference type="SAM" id="Phobius"/>
    </source>
</evidence>
<dbReference type="InterPro" id="IPR003752">
    <property type="entry name" value="DiS_bond_form_DsbB/BdbC"/>
</dbReference>
<feature type="transmembrane region" description="Helical" evidence="12">
    <location>
        <begin position="33"/>
        <end position="53"/>
    </location>
</feature>
<keyword evidence="11" id="KW-0676">Redox-active center</keyword>
<keyword evidence="5" id="KW-0249">Electron transport</keyword>
<name>A0A841I134_9DEIO</name>
<dbReference type="PANTHER" id="PTHR43469">
    <property type="entry name" value="DISULFIDE FORMATION PROTEIN-RELATED"/>
    <property type="match status" value="1"/>
</dbReference>
<dbReference type="EMBL" id="JACHHG010000003">
    <property type="protein sequence ID" value="MBB6097685.1"/>
    <property type="molecule type" value="Genomic_DNA"/>
</dbReference>
<dbReference type="AlphaFoldDB" id="A0A841I134"/>
<feature type="transmembrane region" description="Helical" evidence="12">
    <location>
        <begin position="91"/>
        <end position="113"/>
    </location>
</feature>
<proteinExistence type="inferred from homology"/>
<dbReference type="InterPro" id="IPR012187">
    <property type="entry name" value="Disulphide_bond_form_BdbC"/>
</dbReference>
<evidence type="ECO:0000256" key="11">
    <source>
        <dbReference type="ARBA" id="ARBA00023284"/>
    </source>
</evidence>
<dbReference type="GO" id="GO:0015035">
    <property type="term" value="F:protein-disulfide reductase activity"/>
    <property type="evidence" value="ECO:0007669"/>
    <property type="project" value="InterPro"/>
</dbReference>
<dbReference type="GO" id="GO:0016020">
    <property type="term" value="C:membrane"/>
    <property type="evidence" value="ECO:0007669"/>
    <property type="project" value="UniProtKB-SubCell"/>
</dbReference>
<keyword evidence="7" id="KW-0560">Oxidoreductase</keyword>
<evidence type="ECO:0000256" key="6">
    <source>
        <dbReference type="ARBA" id="ARBA00022989"/>
    </source>
</evidence>
<evidence type="ECO:0000256" key="3">
    <source>
        <dbReference type="ARBA" id="ARBA00022448"/>
    </source>
</evidence>
<evidence type="ECO:0000256" key="1">
    <source>
        <dbReference type="ARBA" id="ARBA00004141"/>
    </source>
</evidence>
<reference evidence="13 14" key="1">
    <citation type="submission" date="2020-08" db="EMBL/GenBank/DDBJ databases">
        <title>Genomic Encyclopedia of Type Strains, Phase IV (KMG-IV): sequencing the most valuable type-strain genomes for metagenomic binning, comparative biology and taxonomic classification.</title>
        <authorList>
            <person name="Goeker M."/>
        </authorList>
    </citation>
    <scope>NUCLEOTIDE SEQUENCE [LARGE SCALE GENOMIC DNA]</scope>
    <source>
        <strain evidence="13 14">DSM 21458</strain>
    </source>
</reference>
<keyword evidence="9" id="KW-1015">Disulfide bond</keyword>
<keyword evidence="8 12" id="KW-0472">Membrane</keyword>
<comment type="subcellular location">
    <subcellularLocation>
        <location evidence="1">Membrane</location>
        <topology evidence="1">Multi-pass membrane protein</topology>
    </subcellularLocation>
</comment>
<evidence type="ECO:0000256" key="2">
    <source>
        <dbReference type="ARBA" id="ARBA00007602"/>
    </source>
</evidence>
<feature type="transmembrane region" description="Helical" evidence="12">
    <location>
        <begin position="62"/>
        <end position="79"/>
    </location>
</feature>
<accession>A0A841I134</accession>
<sequence length="280" mass="29593">MSNLRDNALYLAWLLAMAASVLLYFAGQVPDKGSWFGLIALVPLAIILGLAAFRGDVGVRRYALPVVAIGAVITLARALSGAGEGGRETFVLGLSYSAFSAVALLVIGALLGIATTPAPDDDAPLEEPQAQRAFSAPLAFAAAVAVIALLGSLYFSEVRLFVPCTLCWYQRIFMYALAVMLPIAAARGEVAFARYALPLSVTGGLIAIWHVLEERIPALAKLSSAVCAPGGVPCDLKYVEYLGFITIPVMSLTAFVLITVALLLARRSQARRTDLEIHAA</sequence>
<evidence type="ECO:0000256" key="4">
    <source>
        <dbReference type="ARBA" id="ARBA00022692"/>
    </source>
</evidence>
<evidence type="ECO:0000256" key="5">
    <source>
        <dbReference type="ARBA" id="ARBA00022982"/>
    </source>
</evidence>
<keyword evidence="3" id="KW-0813">Transport</keyword>
<dbReference type="InterPro" id="IPR023380">
    <property type="entry name" value="DsbB-like_sf"/>
</dbReference>
<comment type="similarity">
    <text evidence="2">Belongs to the DsbB family. BdbC subfamily.</text>
</comment>
<organism evidence="13 14">
    <name type="scientific">Deinobacterium chartae</name>
    <dbReference type="NCBI Taxonomy" id="521158"/>
    <lineage>
        <taxon>Bacteria</taxon>
        <taxon>Thermotogati</taxon>
        <taxon>Deinococcota</taxon>
        <taxon>Deinococci</taxon>
        <taxon>Deinococcales</taxon>
        <taxon>Deinococcaceae</taxon>
        <taxon>Deinobacterium</taxon>
    </lineage>
</organism>
<dbReference type="Pfam" id="PF02600">
    <property type="entry name" value="DsbB"/>
    <property type="match status" value="1"/>
</dbReference>
<feature type="transmembrane region" description="Helical" evidence="12">
    <location>
        <begin position="134"/>
        <end position="156"/>
    </location>
</feature>
<evidence type="ECO:0000313" key="13">
    <source>
        <dbReference type="EMBL" id="MBB6097685.1"/>
    </source>
</evidence>
<keyword evidence="10" id="KW-0143">Chaperone</keyword>
<protein>
    <submittedName>
        <fullName evidence="13">Disulfide bond formation protein DsbB</fullName>
    </submittedName>
</protein>
<feature type="transmembrane region" description="Helical" evidence="12">
    <location>
        <begin position="168"/>
        <end position="185"/>
    </location>
</feature>
<keyword evidence="4 12" id="KW-0812">Transmembrane</keyword>
<evidence type="ECO:0000256" key="8">
    <source>
        <dbReference type="ARBA" id="ARBA00023136"/>
    </source>
</evidence>
<keyword evidence="14" id="KW-1185">Reference proteome</keyword>
<evidence type="ECO:0000256" key="7">
    <source>
        <dbReference type="ARBA" id="ARBA00023002"/>
    </source>
</evidence>
<evidence type="ECO:0000256" key="9">
    <source>
        <dbReference type="ARBA" id="ARBA00023157"/>
    </source>
</evidence>
<dbReference type="GO" id="GO:0006457">
    <property type="term" value="P:protein folding"/>
    <property type="evidence" value="ECO:0007669"/>
    <property type="project" value="InterPro"/>
</dbReference>
<evidence type="ECO:0000313" key="14">
    <source>
        <dbReference type="Proteomes" id="UP000569951"/>
    </source>
</evidence>